<evidence type="ECO:0000259" key="1">
    <source>
        <dbReference type="Pfam" id="PF07883"/>
    </source>
</evidence>
<dbReference type="Pfam" id="PF07883">
    <property type="entry name" value="Cupin_2"/>
    <property type="match status" value="1"/>
</dbReference>
<dbReference type="Gene3D" id="2.60.120.10">
    <property type="entry name" value="Jelly Rolls"/>
    <property type="match status" value="1"/>
</dbReference>
<dbReference type="PANTHER" id="PTHR36440:SF1">
    <property type="entry name" value="PUTATIVE (AFU_ORTHOLOGUE AFUA_8G07350)-RELATED"/>
    <property type="match status" value="1"/>
</dbReference>
<comment type="caution">
    <text evidence="2">The sequence shown here is derived from an EMBL/GenBank/DDBJ whole genome shotgun (WGS) entry which is preliminary data.</text>
</comment>
<dbReference type="Proteomes" id="UP000733379">
    <property type="component" value="Unassembled WGS sequence"/>
</dbReference>
<protein>
    <submittedName>
        <fullName evidence="2">Cupin domain-containing protein</fullName>
    </submittedName>
</protein>
<dbReference type="SUPFAM" id="SSF51182">
    <property type="entry name" value="RmlC-like cupins"/>
    <property type="match status" value="1"/>
</dbReference>
<organism evidence="2 3">
    <name type="scientific">Nocardia albiluteola</name>
    <dbReference type="NCBI Taxonomy" id="2842303"/>
    <lineage>
        <taxon>Bacteria</taxon>
        <taxon>Bacillati</taxon>
        <taxon>Actinomycetota</taxon>
        <taxon>Actinomycetes</taxon>
        <taxon>Mycobacteriales</taxon>
        <taxon>Nocardiaceae</taxon>
        <taxon>Nocardia</taxon>
    </lineage>
</organism>
<sequence length="149" mass="16534">MLDLLWIPLLEAHQTGGLFSVTEQWMPKDSGAHTKHVHNVDEWFYVLDGTVDFELEGETSSGQDGDSLWIPRGTVHSFNVTSDVCRVLNGYTPAGFEQVIKGLARPAPKRELPPRTAEPAAADIAAAQFLCSNYWTARADDPWAKFFVS</sequence>
<feature type="domain" description="Cupin type-2" evidence="1">
    <location>
        <begin position="32"/>
        <end position="88"/>
    </location>
</feature>
<dbReference type="PANTHER" id="PTHR36440">
    <property type="entry name" value="PUTATIVE (AFU_ORTHOLOGUE AFUA_8G07350)-RELATED"/>
    <property type="match status" value="1"/>
</dbReference>
<keyword evidence="3" id="KW-1185">Reference proteome</keyword>
<dbReference type="InterPro" id="IPR053146">
    <property type="entry name" value="QDO-like"/>
</dbReference>
<name>A0ABS6ASF3_9NOCA</name>
<dbReference type="EMBL" id="JAHKNI010000001">
    <property type="protein sequence ID" value="MBU3060466.1"/>
    <property type="molecule type" value="Genomic_DNA"/>
</dbReference>
<gene>
    <name evidence="2" type="ORF">KO481_02880</name>
</gene>
<dbReference type="InterPro" id="IPR013096">
    <property type="entry name" value="Cupin_2"/>
</dbReference>
<proteinExistence type="predicted"/>
<reference evidence="2 3" key="1">
    <citation type="submission" date="2021-06" db="EMBL/GenBank/DDBJ databases">
        <title>Actinomycetes sequencing.</title>
        <authorList>
            <person name="Shan Q."/>
        </authorList>
    </citation>
    <scope>NUCLEOTIDE SEQUENCE [LARGE SCALE GENOMIC DNA]</scope>
    <source>
        <strain evidence="2 3">NEAU-G5</strain>
    </source>
</reference>
<dbReference type="InterPro" id="IPR011051">
    <property type="entry name" value="RmlC_Cupin_sf"/>
</dbReference>
<evidence type="ECO:0000313" key="2">
    <source>
        <dbReference type="EMBL" id="MBU3060466.1"/>
    </source>
</evidence>
<accession>A0ABS6ASF3</accession>
<dbReference type="RefSeq" id="WP_215915330.1">
    <property type="nucleotide sequence ID" value="NZ_JAHKNI010000001.1"/>
</dbReference>
<dbReference type="InterPro" id="IPR014710">
    <property type="entry name" value="RmlC-like_jellyroll"/>
</dbReference>
<evidence type="ECO:0000313" key="3">
    <source>
        <dbReference type="Proteomes" id="UP000733379"/>
    </source>
</evidence>